<evidence type="ECO:0000313" key="8">
    <source>
        <dbReference type="Proteomes" id="UP000516380"/>
    </source>
</evidence>
<feature type="domain" description="Thioesterase" evidence="2">
    <location>
        <begin position="58"/>
        <end position="134"/>
    </location>
</feature>
<dbReference type="EMBL" id="AP023343">
    <property type="protein sequence ID" value="BCI88848.1"/>
    <property type="molecule type" value="Genomic_DNA"/>
</dbReference>
<accession>A0A1V3WJJ3</accession>
<evidence type="ECO:0000313" key="5">
    <source>
        <dbReference type="EMBL" id="OOK77834.1"/>
    </source>
</evidence>
<dbReference type="Gene3D" id="3.10.129.10">
    <property type="entry name" value="Hotdog Thioesterase"/>
    <property type="match status" value="1"/>
</dbReference>
<evidence type="ECO:0000256" key="1">
    <source>
        <dbReference type="ARBA" id="ARBA00022801"/>
    </source>
</evidence>
<dbReference type="Pfam" id="PF03061">
    <property type="entry name" value="4HBT"/>
    <property type="match status" value="1"/>
</dbReference>
<evidence type="ECO:0000313" key="3">
    <source>
        <dbReference type="EMBL" id="BCI88848.1"/>
    </source>
</evidence>
<dbReference type="InterPro" id="IPR006683">
    <property type="entry name" value="Thioestr_dom"/>
</dbReference>
<dbReference type="Proteomes" id="UP000516380">
    <property type="component" value="Chromosome"/>
</dbReference>
<proteinExistence type="predicted"/>
<dbReference type="GeneID" id="29700999"/>
<evidence type="ECO:0000313" key="4">
    <source>
        <dbReference type="EMBL" id="OOK66616.1"/>
    </source>
</evidence>
<dbReference type="InterPro" id="IPR003736">
    <property type="entry name" value="PAAI_dom"/>
</dbReference>
<dbReference type="PANTHER" id="PTHR43240:SF8">
    <property type="entry name" value="PHENYLACETIC ACID DEGRADATION-RELATED PROTEIN"/>
    <property type="match status" value="1"/>
</dbReference>
<dbReference type="Proteomes" id="UP000189229">
    <property type="component" value="Unassembled WGS sequence"/>
</dbReference>
<reference evidence="3 8" key="2">
    <citation type="submission" date="2020-07" db="EMBL/GenBank/DDBJ databases">
        <title>Mycobacterium kansasii (former subtype) with zoonotic potential isolated from diseased indoor pet cat, Japan.</title>
        <authorList>
            <person name="Fukano H."/>
            <person name="Terazono T."/>
            <person name="Hoshino Y."/>
        </authorList>
    </citation>
    <scope>NUCLEOTIDE SEQUENCE [LARGE SCALE GENOMIC DNA]</scope>
    <source>
        <strain evidence="3 8">Kuro-I</strain>
    </source>
</reference>
<dbReference type="CDD" id="cd03443">
    <property type="entry name" value="PaaI_thioesterase"/>
    <property type="match status" value="1"/>
</dbReference>
<organism evidence="4 7">
    <name type="scientific">Mycobacterium kansasii</name>
    <dbReference type="NCBI Taxonomy" id="1768"/>
    <lineage>
        <taxon>Bacteria</taxon>
        <taxon>Bacillati</taxon>
        <taxon>Actinomycetota</taxon>
        <taxon>Actinomycetes</taxon>
        <taxon>Mycobacteriales</taxon>
        <taxon>Mycobacteriaceae</taxon>
        <taxon>Mycobacterium</taxon>
    </lineage>
</organism>
<sequence length="144" mass="15887">MAEPLTAEQQHQRRQAVRDLMTSTPFMGGLGIVFERYEPDDVTIRLPFRDDLTNDGTYFHGGVIASVIDTAGAAAAWSNHDFDKGMRAATVALSIQYTGAAKRSDLLCHARTTRRRKELTFTEITATDADGSVVAHAIQTYRIV</sequence>
<dbReference type="PANTHER" id="PTHR43240">
    <property type="entry name" value="1,4-DIHYDROXY-2-NAPHTHOYL-COA THIOESTERASE 1"/>
    <property type="match status" value="1"/>
</dbReference>
<dbReference type="GO" id="GO:0005829">
    <property type="term" value="C:cytosol"/>
    <property type="evidence" value="ECO:0007669"/>
    <property type="project" value="TreeGrafter"/>
</dbReference>
<dbReference type="STRING" id="1768.B1T50_27705"/>
<reference evidence="6 7" key="1">
    <citation type="submission" date="2017-02" db="EMBL/GenBank/DDBJ databases">
        <title>Complete genome sequences of Mycobacterium kansasii strains isolated from rhesus macaques.</title>
        <authorList>
            <person name="Panda A."/>
            <person name="Nagaraj S."/>
            <person name="Zhao X."/>
            <person name="Tettelin H."/>
            <person name="Detolla L.J."/>
        </authorList>
    </citation>
    <scope>NUCLEOTIDE SEQUENCE [LARGE SCALE GENOMIC DNA]</scope>
    <source>
        <strain evidence="5 6">11-3469</strain>
        <strain evidence="4 7">11-3813</strain>
    </source>
</reference>
<evidence type="ECO:0000259" key="2">
    <source>
        <dbReference type="Pfam" id="PF03061"/>
    </source>
</evidence>
<dbReference type="EMBL" id="MVBN01000003">
    <property type="protein sequence ID" value="OOK77834.1"/>
    <property type="molecule type" value="Genomic_DNA"/>
</dbReference>
<evidence type="ECO:0000313" key="7">
    <source>
        <dbReference type="Proteomes" id="UP000189229"/>
    </source>
</evidence>
<evidence type="ECO:0000313" key="6">
    <source>
        <dbReference type="Proteomes" id="UP000188532"/>
    </source>
</evidence>
<name>A0A1V3WJJ3_MYCKA</name>
<dbReference type="InterPro" id="IPR029069">
    <property type="entry name" value="HotDog_dom_sf"/>
</dbReference>
<dbReference type="GO" id="GO:0061522">
    <property type="term" value="F:1,4-dihydroxy-2-naphthoyl-CoA thioesterase activity"/>
    <property type="evidence" value="ECO:0007669"/>
    <property type="project" value="TreeGrafter"/>
</dbReference>
<dbReference type="Proteomes" id="UP000188532">
    <property type="component" value="Unassembled WGS sequence"/>
</dbReference>
<gene>
    <name evidence="5" type="ORF">BZL29_3223</name>
    <name evidence="4" type="ORF">BZL30_8265</name>
    <name evidence="3" type="ORF">NIIDMKKI_40540</name>
</gene>
<protein>
    <recommendedName>
        <fullName evidence="2">Thioesterase domain-containing protein</fullName>
    </recommendedName>
</protein>
<dbReference type="AlphaFoldDB" id="A0A1V3WJJ3"/>
<keyword evidence="1" id="KW-0378">Hydrolase</keyword>
<keyword evidence="8" id="KW-1185">Reference proteome</keyword>
<dbReference type="NCBIfam" id="TIGR00369">
    <property type="entry name" value="unchar_dom_1"/>
    <property type="match status" value="1"/>
</dbReference>
<dbReference type="SUPFAM" id="SSF54637">
    <property type="entry name" value="Thioesterase/thiol ester dehydrase-isomerase"/>
    <property type="match status" value="1"/>
</dbReference>
<dbReference type="RefSeq" id="WP_023373498.1">
    <property type="nucleotide sequence ID" value="NZ_BLYZ01000001.1"/>
</dbReference>
<dbReference type="EMBL" id="MVBM01000009">
    <property type="protein sequence ID" value="OOK66616.1"/>
    <property type="molecule type" value="Genomic_DNA"/>
</dbReference>